<dbReference type="PANTHER" id="PTHR34220">
    <property type="entry name" value="SENSOR HISTIDINE KINASE YPDA"/>
    <property type="match status" value="1"/>
</dbReference>
<dbReference type="Proteomes" id="UP000500961">
    <property type="component" value="Chromosome"/>
</dbReference>
<dbReference type="AlphaFoldDB" id="A0A7D4AXS8"/>
<dbReference type="GO" id="GO:0000155">
    <property type="term" value="F:phosphorelay sensor kinase activity"/>
    <property type="evidence" value="ECO:0007669"/>
    <property type="project" value="InterPro"/>
</dbReference>
<feature type="domain" description="Signal transduction histidine kinase internal region" evidence="2">
    <location>
        <begin position="163"/>
        <end position="241"/>
    </location>
</feature>
<keyword evidence="4" id="KW-1185">Reference proteome</keyword>
<dbReference type="KEGG" id="ttz:FHG85_08895"/>
<sequence length="348" mass="39893">MKPIIHFALIQLRDTFFALLLTFIILLVFMGKSTFAEFPEYLDSVGFGVLIGFSLWKSNQFIGWIVGRNESWVKNPTKTLAVSLTLSFLVTISDIFLVYYLGFRYIFNISLLDNLNIYLAQMFLVLSISLVITISFYLASFFKWWKIGLINQERLKQEAIQLQLNALKSQVNPHFLFNSLSVLSSLIETNAEKAKLYVQKFAEIYRYVLNQSDKDLVPLHDEIDFISSYISLQKIRFGDSLKVSLNIDNYNGKLVPLSLQTLLENCLKHNVVSKEKPLKITIDRVEDCLVVKNNVQRKKTISQSNGVGLDIINRQYKILTGRNVDVLSDESFFTVKLPIVNDNSAQSD</sequence>
<reference evidence="3 4" key="1">
    <citation type="submission" date="2019-07" db="EMBL/GenBank/DDBJ databases">
        <title>Thalassofilum flectens gen. nov., sp. nov., a novel moderate thermophilic anaerobe from a shallow sea hot spring in Kunashir Island (Russia), representing a new family in the order Bacteroidales, and proposal of Thalassofilacea fam. nov.</title>
        <authorList>
            <person name="Kochetkova T.V."/>
            <person name="Podosokorskaya O.A."/>
            <person name="Novikov A."/>
            <person name="Elcheninov A.G."/>
            <person name="Toshchakov S.V."/>
            <person name="Kublanov I.V."/>
        </authorList>
    </citation>
    <scope>NUCLEOTIDE SEQUENCE [LARGE SCALE GENOMIC DNA]</scope>
    <source>
        <strain evidence="3 4">38-H</strain>
    </source>
</reference>
<dbReference type="PANTHER" id="PTHR34220:SF7">
    <property type="entry name" value="SENSOR HISTIDINE KINASE YPDA"/>
    <property type="match status" value="1"/>
</dbReference>
<evidence type="ECO:0000259" key="2">
    <source>
        <dbReference type="Pfam" id="PF06580"/>
    </source>
</evidence>
<feature type="transmembrane region" description="Helical" evidence="1">
    <location>
        <begin position="46"/>
        <end position="67"/>
    </location>
</feature>
<accession>A0A7D4AXS8</accession>
<feature type="transmembrane region" description="Helical" evidence="1">
    <location>
        <begin position="122"/>
        <end position="145"/>
    </location>
</feature>
<name>A0A7D4AXS8_9BACT</name>
<dbReference type="InterPro" id="IPR010559">
    <property type="entry name" value="Sig_transdc_His_kin_internal"/>
</dbReference>
<evidence type="ECO:0000313" key="4">
    <source>
        <dbReference type="Proteomes" id="UP000500961"/>
    </source>
</evidence>
<protein>
    <recommendedName>
        <fullName evidence="2">Signal transduction histidine kinase internal region domain-containing protein</fullName>
    </recommendedName>
</protein>
<proteinExistence type="predicted"/>
<feature type="transmembrane region" description="Helical" evidence="1">
    <location>
        <begin position="79"/>
        <end position="102"/>
    </location>
</feature>
<dbReference type="GO" id="GO:0016020">
    <property type="term" value="C:membrane"/>
    <property type="evidence" value="ECO:0007669"/>
    <property type="project" value="InterPro"/>
</dbReference>
<evidence type="ECO:0000256" key="1">
    <source>
        <dbReference type="SAM" id="Phobius"/>
    </source>
</evidence>
<keyword evidence="1" id="KW-0472">Membrane</keyword>
<dbReference type="InterPro" id="IPR050640">
    <property type="entry name" value="Bact_2-comp_sensor_kinase"/>
</dbReference>
<organism evidence="3 4">
    <name type="scientific">Tenuifilum thalassicum</name>
    <dbReference type="NCBI Taxonomy" id="2590900"/>
    <lineage>
        <taxon>Bacteria</taxon>
        <taxon>Pseudomonadati</taxon>
        <taxon>Bacteroidota</taxon>
        <taxon>Bacteroidia</taxon>
        <taxon>Bacteroidales</taxon>
        <taxon>Tenuifilaceae</taxon>
        <taxon>Tenuifilum</taxon>
    </lineage>
</organism>
<evidence type="ECO:0000313" key="3">
    <source>
        <dbReference type="EMBL" id="QKG80374.1"/>
    </source>
</evidence>
<keyword evidence="1" id="KW-1133">Transmembrane helix</keyword>
<keyword evidence="1" id="KW-0812">Transmembrane</keyword>
<dbReference type="Pfam" id="PF06580">
    <property type="entry name" value="His_kinase"/>
    <property type="match status" value="1"/>
</dbReference>
<gene>
    <name evidence="3" type="ORF">FHG85_08895</name>
</gene>
<dbReference type="EMBL" id="CP041345">
    <property type="protein sequence ID" value="QKG80374.1"/>
    <property type="molecule type" value="Genomic_DNA"/>
</dbReference>
<dbReference type="RefSeq" id="WP_173075030.1">
    <property type="nucleotide sequence ID" value="NZ_CP041345.1"/>
</dbReference>